<dbReference type="Gene3D" id="3.40.50.10810">
    <property type="entry name" value="Tandem AAA-ATPase domain"/>
    <property type="match status" value="1"/>
</dbReference>
<dbReference type="PANTHER" id="PTHR10799">
    <property type="entry name" value="SNF2/RAD54 HELICASE FAMILY"/>
    <property type="match status" value="1"/>
</dbReference>
<protein>
    <submittedName>
        <fullName evidence="4">Superfamily II DNA or RNA helicase, SNF2 family</fullName>
    </submittedName>
</protein>
<dbReference type="Pfam" id="PF00271">
    <property type="entry name" value="Helicase_C"/>
    <property type="match status" value="1"/>
</dbReference>
<dbReference type="Gene3D" id="3.40.50.300">
    <property type="entry name" value="P-loop containing nucleotide triphosphate hydrolases"/>
    <property type="match status" value="1"/>
</dbReference>
<sequence length="709" mass="81377">MINKRIDISNLASDLNEIKTNLKGVSRGFLDLKIVNTYRGLKREYVDQELKSISIDMLPSVEKLNTEKSFKKKRLKTLYHIKDFLIDDYLSLSGISEEKAKAIYFDFARVEDSIYYNTPLKFDINNLSDNEWTIIKCLYTEKVVVEKVEEADQELTAITNEIGQDLTIARKKLPLIFEWFQKKEKKEQINAAISRLNQTLDLARVQQLKELSETIKSFEPVDDDVINDFIMNNAWYYAELEELEGPKDQVETYGLTSEVVEKVTDFNLNTEGLDVTLRGYQTFGAKYALTYKRTLLGDEMGLGKTIQAIAAINHLHQENKKIALVVCPLSVLTNWKREIQRFSNINVFVYHGKKRKKASLLDWQEKGGVMLTTYNLTEDLHNIENRNIDILIVDEAHYVKNPEAKRSKNVYSIAEDASYILFMSGTPLENKLNEMERLMGVLQPAIAADITKNMYFLDPYRYKEVISPVYLRRNRKDVLKELPELNITPVWTEFGSSELMNYFKAVEYESIHDMRRAAWTGNGPENSPKLRMLMELCDQAKENGDKVLIFSFYKNTLDKIWENLAGDVYGPITGKVNNKDRQTMIDRFSNAEAGSVLISQIAAGGIGLNIQAANTVIICEPQWKPSTEEQAISRAYRMGQAKSVNVYRLLTEDSIDENMLELLNQKSDLFDQYARDSNVGDLAKNVDESKLAAQAIKEEQKRLNVTVQV</sequence>
<dbReference type="PROSITE" id="PS51194">
    <property type="entry name" value="HELICASE_CTER"/>
    <property type="match status" value="1"/>
</dbReference>
<dbReference type="GO" id="GO:0004386">
    <property type="term" value="F:helicase activity"/>
    <property type="evidence" value="ECO:0007669"/>
    <property type="project" value="UniProtKB-KW"/>
</dbReference>
<dbReference type="SMART" id="SM00490">
    <property type="entry name" value="HELICc"/>
    <property type="match status" value="1"/>
</dbReference>
<dbReference type="InterPro" id="IPR000330">
    <property type="entry name" value="SNF2_N"/>
</dbReference>
<gene>
    <name evidence="4" type="ORF">SAMN05444126_10897</name>
</gene>
<evidence type="ECO:0000259" key="2">
    <source>
        <dbReference type="PROSITE" id="PS51192"/>
    </source>
</evidence>
<dbReference type="InterPro" id="IPR014001">
    <property type="entry name" value="Helicase_ATP-bd"/>
</dbReference>
<evidence type="ECO:0000259" key="3">
    <source>
        <dbReference type="PROSITE" id="PS51194"/>
    </source>
</evidence>
<dbReference type="STRING" id="1464123.SAMN05444126_10897"/>
<dbReference type="SMART" id="SM00487">
    <property type="entry name" value="DEXDc"/>
    <property type="match status" value="1"/>
</dbReference>
<dbReference type="OrthoDB" id="9760715at2"/>
<evidence type="ECO:0000313" key="5">
    <source>
        <dbReference type="Proteomes" id="UP000199318"/>
    </source>
</evidence>
<dbReference type="InterPro" id="IPR049730">
    <property type="entry name" value="SNF2/RAD54-like_C"/>
</dbReference>
<dbReference type="InterPro" id="IPR038718">
    <property type="entry name" value="SNF2-like_sf"/>
</dbReference>
<dbReference type="PROSITE" id="PS51192">
    <property type="entry name" value="HELICASE_ATP_BIND_1"/>
    <property type="match status" value="1"/>
</dbReference>
<dbReference type="CDD" id="cd17919">
    <property type="entry name" value="DEXHc_Snf"/>
    <property type="match status" value="1"/>
</dbReference>
<keyword evidence="4" id="KW-0347">Helicase</keyword>
<dbReference type="SUPFAM" id="SSF52540">
    <property type="entry name" value="P-loop containing nucleoside triphosphate hydrolases"/>
    <property type="match status" value="2"/>
</dbReference>
<keyword evidence="5" id="KW-1185">Reference proteome</keyword>
<feature type="domain" description="Helicase C-terminal" evidence="3">
    <location>
        <begin position="532"/>
        <end position="678"/>
    </location>
</feature>
<comment type="caution">
    <text evidence="4">The sequence shown here is derived from an EMBL/GenBank/DDBJ whole genome shotgun (WGS) entry which is preliminary data.</text>
</comment>
<reference evidence="5" key="1">
    <citation type="submission" date="2016-10" db="EMBL/GenBank/DDBJ databases">
        <authorList>
            <person name="de Groot N.N."/>
        </authorList>
    </citation>
    <scope>NUCLEOTIDE SEQUENCE [LARGE SCALE GENOMIC DNA]</scope>
    <source>
        <strain evidence="5">10nlg</strain>
    </source>
</reference>
<dbReference type="EMBL" id="FOGV01000008">
    <property type="protein sequence ID" value="SER90937.1"/>
    <property type="molecule type" value="Genomic_DNA"/>
</dbReference>
<keyword evidence="4" id="KW-0547">Nucleotide-binding</keyword>
<proteinExistence type="predicted"/>
<dbReference type="InterPro" id="IPR027417">
    <property type="entry name" value="P-loop_NTPase"/>
</dbReference>
<dbReference type="AlphaFoldDB" id="A0A1H9T1I9"/>
<dbReference type="Proteomes" id="UP000199318">
    <property type="component" value="Unassembled WGS sequence"/>
</dbReference>
<feature type="domain" description="Helicase ATP-binding" evidence="2">
    <location>
        <begin position="285"/>
        <end position="445"/>
    </location>
</feature>
<dbReference type="Pfam" id="PF00176">
    <property type="entry name" value="SNF2-rel_dom"/>
    <property type="match status" value="1"/>
</dbReference>
<dbReference type="GO" id="GO:0016787">
    <property type="term" value="F:hydrolase activity"/>
    <property type="evidence" value="ECO:0007669"/>
    <property type="project" value="UniProtKB-KW"/>
</dbReference>
<dbReference type="CDD" id="cd18793">
    <property type="entry name" value="SF2_C_SNF"/>
    <property type="match status" value="1"/>
</dbReference>
<dbReference type="InterPro" id="IPR001650">
    <property type="entry name" value="Helicase_C-like"/>
</dbReference>
<dbReference type="RefSeq" id="WP_093072607.1">
    <property type="nucleotide sequence ID" value="NZ_FOGV01000008.1"/>
</dbReference>
<dbReference type="GO" id="GO:0005524">
    <property type="term" value="F:ATP binding"/>
    <property type="evidence" value="ECO:0007669"/>
    <property type="project" value="InterPro"/>
</dbReference>
<evidence type="ECO:0000256" key="1">
    <source>
        <dbReference type="ARBA" id="ARBA00022801"/>
    </source>
</evidence>
<keyword evidence="1" id="KW-0378">Hydrolase</keyword>
<keyword evidence="4" id="KW-0067">ATP-binding</keyword>
<accession>A0A1H9T1I9</accession>
<organism evidence="4 5">
    <name type="scientific">Salisediminibacterium halotolerans</name>
    <dbReference type="NCBI Taxonomy" id="517425"/>
    <lineage>
        <taxon>Bacteria</taxon>
        <taxon>Bacillati</taxon>
        <taxon>Bacillota</taxon>
        <taxon>Bacilli</taxon>
        <taxon>Bacillales</taxon>
        <taxon>Bacillaceae</taxon>
        <taxon>Salisediminibacterium</taxon>
    </lineage>
</organism>
<name>A0A1H9T1I9_9BACI</name>
<evidence type="ECO:0000313" key="4">
    <source>
        <dbReference type="EMBL" id="SER90937.1"/>
    </source>
</evidence>